<reference evidence="4" key="1">
    <citation type="submission" date="2016-11" db="EMBL/GenBank/DDBJ databases">
        <authorList>
            <person name="Varghese N."/>
            <person name="Submissions S."/>
        </authorList>
    </citation>
    <scope>NUCLEOTIDE SEQUENCE [LARGE SCALE GENOMIC DNA]</scope>
    <source>
        <strain evidence="4">DSM 22623</strain>
    </source>
</reference>
<dbReference type="SUPFAM" id="SSF54626">
    <property type="entry name" value="Chalcone isomerase"/>
    <property type="match status" value="1"/>
</dbReference>
<dbReference type="STRING" id="570521.SAMN04488508_101185"/>
<accession>A0A1M6AAE9</accession>
<dbReference type="Pfam" id="PF16036">
    <property type="entry name" value="Chalcone_3"/>
    <property type="match status" value="1"/>
</dbReference>
<keyword evidence="4" id="KW-1185">Reference proteome</keyword>
<feature type="chain" id="PRO_5009915662" evidence="1">
    <location>
        <begin position="20"/>
        <end position="187"/>
    </location>
</feature>
<evidence type="ECO:0000313" key="3">
    <source>
        <dbReference type="EMBL" id="SHI33397.1"/>
    </source>
</evidence>
<feature type="signal peptide" evidence="1">
    <location>
        <begin position="1"/>
        <end position="19"/>
    </location>
</feature>
<proteinExistence type="predicted"/>
<dbReference type="InterPro" id="IPR016087">
    <property type="entry name" value="Chalcone_isomerase"/>
</dbReference>
<protein>
    <submittedName>
        <fullName evidence="3">Chalcone isomerase-like</fullName>
    </submittedName>
</protein>
<evidence type="ECO:0000256" key="1">
    <source>
        <dbReference type="SAM" id="SignalP"/>
    </source>
</evidence>
<keyword evidence="3" id="KW-0413">Isomerase</keyword>
<evidence type="ECO:0000259" key="2">
    <source>
        <dbReference type="Pfam" id="PF16036"/>
    </source>
</evidence>
<dbReference type="InterPro" id="IPR036298">
    <property type="entry name" value="Chalcone_isomerase_sf"/>
</dbReference>
<evidence type="ECO:0000313" key="4">
    <source>
        <dbReference type="Proteomes" id="UP000184432"/>
    </source>
</evidence>
<dbReference type="AlphaFoldDB" id="A0A1M6AAE9"/>
<sequence length="187" mass="20673">MKRLSLLFFALILVVSAQAQIKIGAATLPQTVTFNSESLVFNGGGLREKFFIDIYAGGLYLKKKSDKASTIAQADETMAIKLHIVSGLMSRSKMEGALRDGFDKSTNGNIVPIKDKIEKFIGFIKEEIEKGQIYDIVYEKGKGSVIYKDGVEKGYVEGLDFKKALFNIWLGSNPADKGLKKEMLGDY</sequence>
<dbReference type="OrthoDB" id="270742at2"/>
<gene>
    <name evidence="3" type="ORF">SAMN04488508_101185</name>
</gene>
<dbReference type="EMBL" id="FQYP01000001">
    <property type="protein sequence ID" value="SHI33397.1"/>
    <property type="molecule type" value="Genomic_DNA"/>
</dbReference>
<dbReference type="GO" id="GO:0016872">
    <property type="term" value="F:intramolecular lyase activity"/>
    <property type="evidence" value="ECO:0007669"/>
    <property type="project" value="InterPro"/>
</dbReference>
<dbReference type="RefSeq" id="WP_073312663.1">
    <property type="nucleotide sequence ID" value="NZ_FQYP01000001.1"/>
</dbReference>
<feature type="domain" description="Chalcone isomerase" evidence="2">
    <location>
        <begin position="22"/>
        <end position="185"/>
    </location>
</feature>
<dbReference type="InterPro" id="IPR016088">
    <property type="entry name" value="Chalcone_isomerase_3-sand"/>
</dbReference>
<dbReference type="Gene3D" id="3.50.70.10">
    <property type="match status" value="1"/>
</dbReference>
<name>A0A1M6AAE9_9FLAO</name>
<keyword evidence="1" id="KW-0732">Signal</keyword>
<dbReference type="Proteomes" id="UP000184432">
    <property type="component" value="Unassembled WGS sequence"/>
</dbReference>
<organism evidence="3 4">
    <name type="scientific">Aquimarina spongiae</name>
    <dbReference type="NCBI Taxonomy" id="570521"/>
    <lineage>
        <taxon>Bacteria</taxon>
        <taxon>Pseudomonadati</taxon>
        <taxon>Bacteroidota</taxon>
        <taxon>Flavobacteriia</taxon>
        <taxon>Flavobacteriales</taxon>
        <taxon>Flavobacteriaceae</taxon>
        <taxon>Aquimarina</taxon>
    </lineage>
</organism>